<gene>
    <name evidence="1" type="ORF">S03H2_68812</name>
</gene>
<reference evidence="1" key="1">
    <citation type="journal article" date="2014" name="Front. Microbiol.">
        <title>High frequency of phylogenetically diverse reductive dehalogenase-homologous genes in deep subseafloor sedimentary metagenomes.</title>
        <authorList>
            <person name="Kawai M."/>
            <person name="Futagami T."/>
            <person name="Toyoda A."/>
            <person name="Takaki Y."/>
            <person name="Nishi S."/>
            <person name="Hori S."/>
            <person name="Arai W."/>
            <person name="Tsubouchi T."/>
            <person name="Morono Y."/>
            <person name="Uchiyama I."/>
            <person name="Ito T."/>
            <person name="Fujiyama A."/>
            <person name="Inagaki F."/>
            <person name="Takami H."/>
        </authorList>
    </citation>
    <scope>NUCLEOTIDE SEQUENCE</scope>
    <source>
        <strain evidence="1">Expedition CK06-06</strain>
    </source>
</reference>
<feature type="non-terminal residue" evidence="1">
    <location>
        <position position="154"/>
    </location>
</feature>
<name>X1JDT5_9ZZZZ</name>
<organism evidence="1">
    <name type="scientific">marine sediment metagenome</name>
    <dbReference type="NCBI Taxonomy" id="412755"/>
    <lineage>
        <taxon>unclassified sequences</taxon>
        <taxon>metagenomes</taxon>
        <taxon>ecological metagenomes</taxon>
    </lineage>
</organism>
<proteinExistence type="predicted"/>
<dbReference type="EMBL" id="BARU01045318">
    <property type="protein sequence ID" value="GAH92147.1"/>
    <property type="molecule type" value="Genomic_DNA"/>
</dbReference>
<accession>X1JDT5</accession>
<sequence length="154" mass="17112">RKLAMVKLLTPVQYEGSLDELNKVRPLALADEVKRDLGLCILNVEPAAANNRLARGKFLRCDSNGSLLKHNSKSYDNFELVKVLVHDHEYKAITFSQVVHKVSIKCFPFDGQAGFNWVSSIGTWYQSLAYDASFTAVDFRGTTMYVSGDGFGAS</sequence>
<dbReference type="AlphaFoldDB" id="X1JDT5"/>
<protein>
    <submittedName>
        <fullName evidence="1">Uncharacterized protein</fullName>
    </submittedName>
</protein>
<evidence type="ECO:0000313" key="1">
    <source>
        <dbReference type="EMBL" id="GAH92147.1"/>
    </source>
</evidence>
<comment type="caution">
    <text evidence="1">The sequence shown here is derived from an EMBL/GenBank/DDBJ whole genome shotgun (WGS) entry which is preliminary data.</text>
</comment>
<feature type="non-terminal residue" evidence="1">
    <location>
        <position position="1"/>
    </location>
</feature>